<dbReference type="CDD" id="cd16432">
    <property type="entry name" value="CheB_Rec"/>
    <property type="match status" value="1"/>
</dbReference>
<reference evidence="7" key="1">
    <citation type="journal article" date="2019" name="Int. J. Syst. Evol. Microbiol.">
        <title>The Global Catalogue of Microorganisms (GCM) 10K type strain sequencing project: providing services to taxonomists for standard genome sequencing and annotation.</title>
        <authorList>
            <consortium name="The Broad Institute Genomics Platform"/>
            <consortium name="The Broad Institute Genome Sequencing Center for Infectious Disease"/>
            <person name="Wu L."/>
            <person name="Ma J."/>
        </authorList>
    </citation>
    <scope>NUCLEOTIDE SEQUENCE [LARGE SCALE GENOMIC DNA]</scope>
    <source>
        <strain evidence="7">CGMCC 1.12237</strain>
    </source>
</reference>
<feature type="active site" evidence="4">
    <location>
        <position position="142"/>
    </location>
</feature>
<dbReference type="Proteomes" id="UP001596147">
    <property type="component" value="Unassembled WGS sequence"/>
</dbReference>
<name>A0ABW0LG27_9BACI</name>
<sequence>MVKHNKNSNNKIICIGTSTGGPRALQEILSKMPKEINAPIVIVQHMPQGFTKSLANRLNSICAIHVKEAEHGEILKCGTAYIAQGGKHFVVQSDRTNNLIAHLTETEPVSGHRPSVNVLFESLSTIQNYDKIAVILTGMGADGSAGLIKLKEKSDRCIAIAESEETCIVFGMPKAAIATNLVDIVCRLDEIPKMIKKFMN</sequence>
<dbReference type="PANTHER" id="PTHR42872:SF3">
    <property type="entry name" value="PROTEIN-GLUTAMATE METHYLESTERASE_PROTEIN-GLUTAMINE GLUTAMINASE 1"/>
    <property type="match status" value="1"/>
</dbReference>
<feature type="active site" evidence="4">
    <location>
        <position position="18"/>
    </location>
</feature>
<dbReference type="PROSITE" id="PS50122">
    <property type="entry name" value="CHEB"/>
    <property type="match status" value="1"/>
</dbReference>
<keyword evidence="1 4" id="KW-0378">Hydrolase</keyword>
<evidence type="ECO:0000256" key="1">
    <source>
        <dbReference type="ARBA" id="ARBA00022801"/>
    </source>
</evidence>
<proteinExistence type="predicted"/>
<protein>
    <recommendedName>
        <fullName evidence="2">protein-glutamate methylesterase</fullName>
        <ecNumber evidence="2">3.1.1.61</ecNumber>
    </recommendedName>
</protein>
<keyword evidence="7" id="KW-1185">Reference proteome</keyword>
<comment type="catalytic activity">
    <reaction evidence="3">
        <text>[protein]-L-glutamate 5-O-methyl ester + H2O = L-glutamyl-[protein] + methanol + H(+)</text>
        <dbReference type="Rhea" id="RHEA:23236"/>
        <dbReference type="Rhea" id="RHEA-COMP:10208"/>
        <dbReference type="Rhea" id="RHEA-COMP:10311"/>
        <dbReference type="ChEBI" id="CHEBI:15377"/>
        <dbReference type="ChEBI" id="CHEBI:15378"/>
        <dbReference type="ChEBI" id="CHEBI:17790"/>
        <dbReference type="ChEBI" id="CHEBI:29973"/>
        <dbReference type="ChEBI" id="CHEBI:82795"/>
        <dbReference type="EC" id="3.1.1.61"/>
    </reaction>
</comment>
<dbReference type="InterPro" id="IPR000673">
    <property type="entry name" value="Sig_transdc_resp-reg_Me-estase"/>
</dbReference>
<keyword evidence="4" id="KW-0145">Chemotaxis</keyword>
<accession>A0ABW0LG27</accession>
<evidence type="ECO:0000259" key="5">
    <source>
        <dbReference type="PROSITE" id="PS50122"/>
    </source>
</evidence>
<evidence type="ECO:0000256" key="4">
    <source>
        <dbReference type="PROSITE-ProRule" id="PRU00050"/>
    </source>
</evidence>
<dbReference type="SUPFAM" id="SSF52738">
    <property type="entry name" value="Methylesterase CheB, C-terminal domain"/>
    <property type="match status" value="1"/>
</dbReference>
<organism evidence="6 7">
    <name type="scientific">Lederbergia graminis</name>
    <dbReference type="NCBI Taxonomy" id="735518"/>
    <lineage>
        <taxon>Bacteria</taxon>
        <taxon>Bacillati</taxon>
        <taxon>Bacillota</taxon>
        <taxon>Bacilli</taxon>
        <taxon>Bacillales</taxon>
        <taxon>Bacillaceae</taxon>
        <taxon>Lederbergia</taxon>
    </lineage>
</organism>
<dbReference type="InterPro" id="IPR035909">
    <property type="entry name" value="CheB_C"/>
</dbReference>
<feature type="active site" evidence="4">
    <location>
        <position position="45"/>
    </location>
</feature>
<comment type="caution">
    <text evidence="6">The sequence shown here is derived from an EMBL/GenBank/DDBJ whole genome shotgun (WGS) entry which is preliminary data.</text>
</comment>
<evidence type="ECO:0000256" key="2">
    <source>
        <dbReference type="ARBA" id="ARBA00039140"/>
    </source>
</evidence>
<evidence type="ECO:0000313" key="7">
    <source>
        <dbReference type="Proteomes" id="UP001596147"/>
    </source>
</evidence>
<gene>
    <name evidence="6" type="ORF">ACFPM4_03130</name>
</gene>
<dbReference type="EMBL" id="JBHSMC010000001">
    <property type="protein sequence ID" value="MFC5463746.1"/>
    <property type="molecule type" value="Genomic_DNA"/>
</dbReference>
<feature type="domain" description="CheB-type methylesterase" evidence="5">
    <location>
        <begin position="6"/>
        <end position="200"/>
    </location>
</feature>
<dbReference type="EC" id="3.1.1.61" evidence="2"/>
<dbReference type="Pfam" id="PF01339">
    <property type="entry name" value="CheB_methylest"/>
    <property type="match status" value="1"/>
</dbReference>
<dbReference type="PANTHER" id="PTHR42872">
    <property type="entry name" value="PROTEIN-GLUTAMATE METHYLESTERASE/PROTEIN-GLUTAMINE GLUTAMINASE"/>
    <property type="match status" value="1"/>
</dbReference>
<evidence type="ECO:0000313" key="6">
    <source>
        <dbReference type="EMBL" id="MFC5463746.1"/>
    </source>
</evidence>
<evidence type="ECO:0000256" key="3">
    <source>
        <dbReference type="ARBA" id="ARBA00048267"/>
    </source>
</evidence>
<dbReference type="Gene3D" id="3.40.50.180">
    <property type="entry name" value="Methylesterase CheB, C-terminal domain"/>
    <property type="match status" value="1"/>
</dbReference>